<keyword evidence="1" id="KW-0813">Transport</keyword>
<evidence type="ECO:0000256" key="8">
    <source>
        <dbReference type="ARBA" id="ARBA00047936"/>
    </source>
</evidence>
<dbReference type="InterPro" id="IPR017871">
    <property type="entry name" value="ABC_transporter-like_CS"/>
</dbReference>
<evidence type="ECO:0000313" key="10">
    <source>
        <dbReference type="EMBL" id="QGR19029.1"/>
    </source>
</evidence>
<evidence type="ECO:0000256" key="7">
    <source>
        <dbReference type="ARBA" id="ARBA00041133"/>
    </source>
</evidence>
<dbReference type="PANTHER" id="PTHR42781:SF4">
    <property type="entry name" value="SPERMIDINE_PUTRESCINE IMPORT ATP-BINDING PROTEIN POTA"/>
    <property type="match status" value="1"/>
</dbReference>
<dbReference type="AlphaFoldDB" id="A0A650CMH2"/>
<dbReference type="Gene3D" id="3.40.50.300">
    <property type="entry name" value="P-loop containing nucleotide triphosphate hydrolases"/>
    <property type="match status" value="1"/>
</dbReference>
<dbReference type="Pfam" id="PF00005">
    <property type="entry name" value="ABC_tran"/>
    <property type="match status" value="1"/>
</dbReference>
<name>A0A650CMH2_9CREN</name>
<proteinExistence type="inferred from homology"/>
<dbReference type="PANTHER" id="PTHR42781">
    <property type="entry name" value="SPERMIDINE/PUTRESCINE IMPORT ATP-BINDING PROTEIN POTA"/>
    <property type="match status" value="1"/>
</dbReference>
<protein>
    <recommendedName>
        <fullName evidence="7">Molybdate/tungstate import ATP-binding protein WtpC</fullName>
        <ecNumber evidence="6">7.3.2.6</ecNumber>
    </recommendedName>
</protein>
<dbReference type="InterPro" id="IPR027417">
    <property type="entry name" value="P-loop_NTPase"/>
</dbReference>
<comment type="subunit">
    <text evidence="5">The complex is composed of two ATP-binding proteins (WtpC), two transmembrane proteins (WtpB) and a solute-binding protein (WtpA).</text>
</comment>
<dbReference type="Proteomes" id="UP000423396">
    <property type="component" value="Chromosome"/>
</dbReference>
<dbReference type="PROSITE" id="PS50893">
    <property type="entry name" value="ABC_TRANSPORTER_2"/>
    <property type="match status" value="1"/>
</dbReference>
<organism evidence="10 11">
    <name type="scientific">Stygiolobus azoricus</name>
    <dbReference type="NCBI Taxonomy" id="41675"/>
    <lineage>
        <taxon>Archaea</taxon>
        <taxon>Thermoproteota</taxon>
        <taxon>Thermoprotei</taxon>
        <taxon>Sulfolobales</taxon>
        <taxon>Sulfolobaceae</taxon>
        <taxon>Stygiolobus</taxon>
    </lineage>
</organism>
<dbReference type="InterPro" id="IPR003439">
    <property type="entry name" value="ABC_transporter-like_ATP-bd"/>
</dbReference>
<evidence type="ECO:0000256" key="6">
    <source>
        <dbReference type="ARBA" id="ARBA00039025"/>
    </source>
</evidence>
<feature type="domain" description="ABC transporter" evidence="9">
    <location>
        <begin position="3"/>
        <end position="206"/>
    </location>
</feature>
<evidence type="ECO:0000259" key="9">
    <source>
        <dbReference type="PROSITE" id="PS50893"/>
    </source>
</evidence>
<dbReference type="KEGG" id="sazo:D1868_02890"/>
<reference evidence="10 11" key="1">
    <citation type="submission" date="2019-10" db="EMBL/GenBank/DDBJ databases">
        <title>Genome Sequences from Six Type Strain Members of the Archaeal Family Sulfolobaceae: Acidianus ambivalens, Acidianus infernus, Metallosphaera prunae, Stygiolobus azoricus, Sulfolobus metallicus, and Sulfurisphaera ohwakuensis.</title>
        <authorList>
            <person name="Counts J.A."/>
            <person name="Kelly R.M."/>
        </authorList>
    </citation>
    <scope>NUCLEOTIDE SEQUENCE [LARGE SCALE GENOMIC DNA]</scope>
    <source>
        <strain evidence="10 11">FC6</strain>
    </source>
</reference>
<evidence type="ECO:0000256" key="1">
    <source>
        <dbReference type="ARBA" id="ARBA00022448"/>
    </source>
</evidence>
<dbReference type="InterPro" id="IPR050093">
    <property type="entry name" value="ABC_SmlMolc_Importer"/>
</dbReference>
<keyword evidence="2" id="KW-0547">Nucleotide-binding</keyword>
<evidence type="ECO:0000256" key="4">
    <source>
        <dbReference type="ARBA" id="ARBA00038307"/>
    </source>
</evidence>
<gene>
    <name evidence="10" type="ORF">D1868_02890</name>
</gene>
<keyword evidence="3 10" id="KW-0067">ATP-binding</keyword>
<dbReference type="OrthoDB" id="97750at2157"/>
<dbReference type="EMBL" id="CP045483">
    <property type="protein sequence ID" value="QGR19029.1"/>
    <property type="molecule type" value="Genomic_DNA"/>
</dbReference>
<accession>A0A650CMH2</accession>
<sequence length="207" mass="24059">MPMLEAKVRKKIQNFTLDSEIKDDSRVIAIFGKNGSGKSTFLKIIAGFLEPDNGYVKVDGEDITKYPPWKRKMVLVTPESFLPNTRVKNHLLWGIKDKKKLDEALEDERIKFLLSFNDHVYKQKTKELSLGMRQRLSLVTAILSNPRYILVDEAFSNINNKRDFIQEYFQLARERNINIVFVSQDLSDADFAERSYKMENGVLKMMS</sequence>
<dbReference type="GO" id="GO:0005524">
    <property type="term" value="F:ATP binding"/>
    <property type="evidence" value="ECO:0007669"/>
    <property type="project" value="UniProtKB-KW"/>
</dbReference>
<evidence type="ECO:0000256" key="5">
    <source>
        <dbReference type="ARBA" id="ARBA00038781"/>
    </source>
</evidence>
<keyword evidence="11" id="KW-1185">Reference proteome</keyword>
<dbReference type="GO" id="GO:1901238">
    <property type="term" value="F:ABC-type tungstate transporter activity"/>
    <property type="evidence" value="ECO:0007669"/>
    <property type="project" value="UniProtKB-EC"/>
</dbReference>
<dbReference type="PROSITE" id="PS00211">
    <property type="entry name" value="ABC_TRANSPORTER_1"/>
    <property type="match status" value="1"/>
</dbReference>
<comment type="catalytic activity">
    <reaction evidence="8">
        <text>tungstate(in) + ATP + H2O = tungstate(out) + ADP + phosphate + H(+)</text>
        <dbReference type="Rhea" id="RHEA:35027"/>
        <dbReference type="ChEBI" id="CHEBI:15377"/>
        <dbReference type="ChEBI" id="CHEBI:15378"/>
        <dbReference type="ChEBI" id="CHEBI:30616"/>
        <dbReference type="ChEBI" id="CHEBI:43474"/>
        <dbReference type="ChEBI" id="CHEBI:46502"/>
        <dbReference type="ChEBI" id="CHEBI:456216"/>
        <dbReference type="EC" id="7.3.2.6"/>
    </reaction>
</comment>
<dbReference type="SMART" id="SM00382">
    <property type="entry name" value="AAA"/>
    <property type="match status" value="1"/>
</dbReference>
<evidence type="ECO:0000256" key="2">
    <source>
        <dbReference type="ARBA" id="ARBA00022741"/>
    </source>
</evidence>
<evidence type="ECO:0000313" key="11">
    <source>
        <dbReference type="Proteomes" id="UP000423396"/>
    </source>
</evidence>
<dbReference type="InterPro" id="IPR003593">
    <property type="entry name" value="AAA+_ATPase"/>
</dbReference>
<dbReference type="SUPFAM" id="SSF52540">
    <property type="entry name" value="P-loop containing nucleoside triphosphate hydrolases"/>
    <property type="match status" value="1"/>
</dbReference>
<dbReference type="GO" id="GO:0016887">
    <property type="term" value="F:ATP hydrolysis activity"/>
    <property type="evidence" value="ECO:0007669"/>
    <property type="project" value="InterPro"/>
</dbReference>
<dbReference type="EC" id="7.3.2.6" evidence="6"/>
<evidence type="ECO:0000256" key="3">
    <source>
        <dbReference type="ARBA" id="ARBA00022840"/>
    </source>
</evidence>
<comment type="similarity">
    <text evidence="4">Belongs to the ABC transporter superfamily. Sulfate/tungstate importer (TC 3.A.1.6) family.</text>
</comment>